<dbReference type="RefSeq" id="XP_014564179.1">
    <property type="nucleotide sequence ID" value="XM_014708693.1"/>
</dbReference>
<evidence type="ECO:0000256" key="5">
    <source>
        <dbReference type="RuleBase" id="RU003925"/>
    </source>
</evidence>
<comment type="caution">
    <text evidence="6">The sequence shown here is derived from an EMBL/GenBank/DDBJ whole genome shotgun (WGS) entry which is preliminary data.</text>
</comment>
<comment type="similarity">
    <text evidence="5">Belongs to the small GTPase superfamily. Arf family.</text>
</comment>
<feature type="binding site" evidence="4">
    <location>
        <position position="47"/>
    </location>
    <ligand>
        <name>Mg(2+)</name>
        <dbReference type="ChEBI" id="CHEBI:18420"/>
    </ligand>
</feature>
<dbReference type="GO" id="GO:0046872">
    <property type="term" value="F:metal ion binding"/>
    <property type="evidence" value="ECO:0007669"/>
    <property type="project" value="UniProtKB-KW"/>
</dbReference>
<dbReference type="CDD" id="cd00878">
    <property type="entry name" value="Arf_Arl"/>
    <property type="match status" value="1"/>
</dbReference>
<organism evidence="6 7">
    <name type="scientific">Ordospora colligata OC4</name>
    <dbReference type="NCBI Taxonomy" id="1354746"/>
    <lineage>
        <taxon>Eukaryota</taxon>
        <taxon>Fungi</taxon>
        <taxon>Fungi incertae sedis</taxon>
        <taxon>Microsporidia</taxon>
        <taxon>Ordosporidae</taxon>
        <taxon>Ordospora</taxon>
    </lineage>
</organism>
<evidence type="ECO:0000256" key="4">
    <source>
        <dbReference type="PIRSR" id="PIRSR606689-2"/>
    </source>
</evidence>
<dbReference type="FunCoup" id="A0A0B2UM51">
    <property type="interactions" value="44"/>
</dbReference>
<dbReference type="Proteomes" id="UP000031056">
    <property type="component" value="Unassembled WGS sequence"/>
</dbReference>
<dbReference type="SUPFAM" id="SSF52540">
    <property type="entry name" value="P-loop containing nucleoside triphosphate hydrolases"/>
    <property type="match status" value="1"/>
</dbReference>
<keyword evidence="2 3" id="KW-0342">GTP-binding</keyword>
<gene>
    <name evidence="6" type="ORF">M896_031240</name>
</gene>
<keyword evidence="4" id="KW-0479">Metal-binding</keyword>
<dbReference type="InterPro" id="IPR044612">
    <property type="entry name" value="ARL2/3"/>
</dbReference>
<dbReference type="OrthoDB" id="2011769at2759"/>
<feature type="binding site" evidence="3">
    <location>
        <position position="69"/>
    </location>
    <ligand>
        <name>GTP</name>
        <dbReference type="ChEBI" id="CHEBI:37565"/>
    </ligand>
</feature>
<dbReference type="AlphaFoldDB" id="A0A0B2UM51"/>
<feature type="binding site" evidence="3">
    <location>
        <begin position="120"/>
        <end position="123"/>
    </location>
    <ligand>
        <name>GTP</name>
        <dbReference type="ChEBI" id="CHEBI:37565"/>
    </ligand>
</feature>
<dbReference type="Gene3D" id="3.40.50.300">
    <property type="entry name" value="P-loop containing nucleotide triphosphate hydrolases"/>
    <property type="match status" value="1"/>
</dbReference>
<feature type="binding site" evidence="4">
    <location>
        <position position="30"/>
    </location>
    <ligand>
        <name>Mg(2+)</name>
        <dbReference type="ChEBI" id="CHEBI:18420"/>
    </ligand>
</feature>
<dbReference type="GO" id="GO:0003924">
    <property type="term" value="F:GTPase activity"/>
    <property type="evidence" value="ECO:0007669"/>
    <property type="project" value="InterPro"/>
</dbReference>
<reference evidence="6 7" key="1">
    <citation type="journal article" date="2014" name="MBio">
        <title>The Ordospora colligata genome; evolution of extreme reduction in microsporidia and host-to-parasite horizontal gene transfer.</title>
        <authorList>
            <person name="Pombert J.-F."/>
            <person name="Haag K.L."/>
            <person name="Beidas S."/>
            <person name="Ebert D."/>
            <person name="Keeling P.J."/>
        </authorList>
    </citation>
    <scope>NUCLEOTIDE SEQUENCE [LARGE SCALE GENOMIC DNA]</scope>
    <source>
        <strain evidence="6 7">OC4</strain>
    </source>
</reference>
<evidence type="ECO:0000256" key="3">
    <source>
        <dbReference type="PIRSR" id="PIRSR606689-1"/>
    </source>
</evidence>
<dbReference type="PANTHER" id="PTHR45697">
    <property type="entry name" value="ADP-RIBOSYLATION FACTOR-LIKE PROTEIN 2-RELATED"/>
    <property type="match status" value="1"/>
</dbReference>
<dbReference type="GeneID" id="26261408"/>
<dbReference type="STRING" id="1354746.A0A0B2UM51"/>
<dbReference type="InterPro" id="IPR006689">
    <property type="entry name" value="Small_GTPase_ARF/SAR"/>
</dbReference>
<keyword evidence="7" id="KW-1185">Reference proteome</keyword>
<dbReference type="InterPro" id="IPR005225">
    <property type="entry name" value="Small_GTP-bd"/>
</dbReference>
<sequence>MHFARAVRRIKKERNQLKILVLGLDNAGKTSVLHCLFGKPVVDVMPTFGYQIHSGVYRGYELILLDIGGQSVFLEYWSSYYEDVDGVVFVFDSTDCRSFAEHVSQIKSSLVNKPMLLLANKCDINPGFSEDVFGNDFQRFLSRKDVRLVRCSARSGEGVNDGFSWLLTESMQRLLNDITNKTC</sequence>
<name>A0A0B2UM51_9MICR</name>
<accession>A0A0B2UM51</accession>
<evidence type="ECO:0000313" key="6">
    <source>
        <dbReference type="EMBL" id="KHN70137.1"/>
    </source>
</evidence>
<dbReference type="SMART" id="SM00178">
    <property type="entry name" value="SAR"/>
    <property type="match status" value="1"/>
</dbReference>
<dbReference type="SMART" id="SM00177">
    <property type="entry name" value="ARF"/>
    <property type="match status" value="1"/>
</dbReference>
<evidence type="ECO:0000313" key="7">
    <source>
        <dbReference type="Proteomes" id="UP000031056"/>
    </source>
</evidence>
<evidence type="ECO:0000256" key="2">
    <source>
        <dbReference type="ARBA" id="ARBA00023134"/>
    </source>
</evidence>
<feature type="binding site" evidence="3">
    <location>
        <begin position="23"/>
        <end position="30"/>
    </location>
    <ligand>
        <name>GTP</name>
        <dbReference type="ChEBI" id="CHEBI:37565"/>
    </ligand>
</feature>
<dbReference type="NCBIfam" id="TIGR00231">
    <property type="entry name" value="small_GTP"/>
    <property type="match status" value="1"/>
</dbReference>
<evidence type="ECO:0000256" key="1">
    <source>
        <dbReference type="ARBA" id="ARBA00022741"/>
    </source>
</evidence>
<keyword evidence="4" id="KW-0460">Magnesium</keyword>
<dbReference type="EMBL" id="JOKQ01000003">
    <property type="protein sequence ID" value="KHN70137.1"/>
    <property type="molecule type" value="Genomic_DNA"/>
</dbReference>
<keyword evidence="1 3" id="KW-0547">Nucleotide-binding</keyword>
<dbReference type="InParanoid" id="A0A0B2UM51"/>
<dbReference type="InterPro" id="IPR027417">
    <property type="entry name" value="P-loop_NTPase"/>
</dbReference>
<dbReference type="PRINTS" id="PR00328">
    <property type="entry name" value="SAR1GTPBP"/>
</dbReference>
<protein>
    <submittedName>
        <fullName evidence="6">ADP-ribosylation factor-like GTPase</fullName>
    </submittedName>
</protein>
<dbReference type="HOGENOM" id="CLU_040729_12_4_1"/>
<dbReference type="GO" id="GO:0005525">
    <property type="term" value="F:GTP binding"/>
    <property type="evidence" value="ECO:0007669"/>
    <property type="project" value="UniProtKB-KW"/>
</dbReference>
<dbReference type="Pfam" id="PF00025">
    <property type="entry name" value="Arf"/>
    <property type="match status" value="1"/>
</dbReference>
<dbReference type="PROSITE" id="PS51417">
    <property type="entry name" value="ARF"/>
    <property type="match status" value="1"/>
</dbReference>
<dbReference type="VEuPathDB" id="MicrosporidiaDB:M896_031240"/>
<dbReference type="SMART" id="SM00175">
    <property type="entry name" value="RAB"/>
    <property type="match status" value="1"/>
</dbReference>
<proteinExistence type="inferred from homology"/>